<evidence type="ECO:0000259" key="6">
    <source>
        <dbReference type="Pfam" id="PF04542"/>
    </source>
</evidence>
<keyword evidence="9" id="KW-1185">Reference proteome</keyword>
<dbReference type="SUPFAM" id="SSF88946">
    <property type="entry name" value="Sigma2 domain of RNA polymerase sigma factors"/>
    <property type="match status" value="1"/>
</dbReference>
<evidence type="ECO:0000256" key="4">
    <source>
        <dbReference type="ARBA" id="ARBA00023125"/>
    </source>
</evidence>
<accession>A0A5A5T8D3</accession>
<dbReference type="InterPro" id="IPR013324">
    <property type="entry name" value="RNA_pol_sigma_r3/r4-like"/>
</dbReference>
<dbReference type="EMBL" id="BIXY01000007">
    <property type="protein sequence ID" value="GCF07164.1"/>
    <property type="molecule type" value="Genomic_DNA"/>
</dbReference>
<evidence type="ECO:0000256" key="1">
    <source>
        <dbReference type="ARBA" id="ARBA00010641"/>
    </source>
</evidence>
<dbReference type="NCBIfam" id="TIGR02937">
    <property type="entry name" value="sigma70-ECF"/>
    <property type="match status" value="1"/>
</dbReference>
<evidence type="ECO:0000259" key="7">
    <source>
        <dbReference type="Pfam" id="PF08281"/>
    </source>
</evidence>
<reference evidence="8 9" key="1">
    <citation type="submission" date="2019-01" db="EMBL/GenBank/DDBJ databases">
        <title>Draft genome sequence of Dictyobacter sp. Uno17.</title>
        <authorList>
            <person name="Wang C.M."/>
            <person name="Zheng Y."/>
            <person name="Sakai Y."/>
            <person name="Abe K."/>
            <person name="Yokota A."/>
            <person name="Yabe S."/>
        </authorList>
    </citation>
    <scope>NUCLEOTIDE SEQUENCE [LARGE SCALE GENOMIC DNA]</scope>
    <source>
        <strain evidence="8 9">Uno17</strain>
    </source>
</reference>
<proteinExistence type="inferred from homology"/>
<evidence type="ECO:0000256" key="3">
    <source>
        <dbReference type="ARBA" id="ARBA00023082"/>
    </source>
</evidence>
<sequence length="216" mass="25502">MIGNNTAYDRKDLLMQKREHVPTRWLESSDGILVREVLAGNQVAFEALVERYHTMLYRFIYHHLGEYDQACDVLQQVFLKLYIALPNLPTGEQLKPWLFRVAQNCCRDELRKRRRRRVTLFSAMEWQAEEEEMPPLATIPDTKPLPEEIAEYHDLQHTLQQAIQALPTKFRSVVLLRYLYQCSFSEIGQVLEMPMTTAKTYYYRACTKLRASLQSR</sequence>
<dbReference type="Gene3D" id="1.10.1740.10">
    <property type="match status" value="1"/>
</dbReference>
<feature type="domain" description="RNA polymerase sigma factor 70 region 4 type 2" evidence="7">
    <location>
        <begin position="159"/>
        <end position="209"/>
    </location>
</feature>
<evidence type="ECO:0000313" key="8">
    <source>
        <dbReference type="EMBL" id="GCF07164.1"/>
    </source>
</evidence>
<dbReference type="PANTHER" id="PTHR43133">
    <property type="entry name" value="RNA POLYMERASE ECF-TYPE SIGMA FACTO"/>
    <property type="match status" value="1"/>
</dbReference>
<organism evidence="8 9">
    <name type="scientific">Dictyobacter arantiisoli</name>
    <dbReference type="NCBI Taxonomy" id="2014874"/>
    <lineage>
        <taxon>Bacteria</taxon>
        <taxon>Bacillati</taxon>
        <taxon>Chloroflexota</taxon>
        <taxon>Ktedonobacteria</taxon>
        <taxon>Ktedonobacterales</taxon>
        <taxon>Dictyobacteraceae</taxon>
        <taxon>Dictyobacter</taxon>
    </lineage>
</organism>
<dbReference type="GO" id="GO:0003677">
    <property type="term" value="F:DNA binding"/>
    <property type="evidence" value="ECO:0007669"/>
    <property type="project" value="UniProtKB-KW"/>
</dbReference>
<dbReference type="Pfam" id="PF04542">
    <property type="entry name" value="Sigma70_r2"/>
    <property type="match status" value="1"/>
</dbReference>
<evidence type="ECO:0000256" key="2">
    <source>
        <dbReference type="ARBA" id="ARBA00023015"/>
    </source>
</evidence>
<dbReference type="Proteomes" id="UP000322530">
    <property type="component" value="Unassembled WGS sequence"/>
</dbReference>
<dbReference type="InterPro" id="IPR007627">
    <property type="entry name" value="RNA_pol_sigma70_r2"/>
</dbReference>
<feature type="domain" description="RNA polymerase sigma-70 region 2" evidence="6">
    <location>
        <begin position="48"/>
        <end position="116"/>
    </location>
</feature>
<comment type="caution">
    <text evidence="8">The sequence shown here is derived from an EMBL/GenBank/DDBJ whole genome shotgun (WGS) entry which is preliminary data.</text>
</comment>
<dbReference type="AlphaFoldDB" id="A0A5A5T8D3"/>
<dbReference type="GO" id="GO:0016987">
    <property type="term" value="F:sigma factor activity"/>
    <property type="evidence" value="ECO:0007669"/>
    <property type="project" value="UniProtKB-KW"/>
</dbReference>
<dbReference type="Gene3D" id="1.10.10.10">
    <property type="entry name" value="Winged helix-like DNA-binding domain superfamily/Winged helix DNA-binding domain"/>
    <property type="match status" value="1"/>
</dbReference>
<dbReference type="InterPro" id="IPR036388">
    <property type="entry name" value="WH-like_DNA-bd_sf"/>
</dbReference>
<dbReference type="SUPFAM" id="SSF88659">
    <property type="entry name" value="Sigma3 and sigma4 domains of RNA polymerase sigma factors"/>
    <property type="match status" value="1"/>
</dbReference>
<dbReference type="CDD" id="cd06171">
    <property type="entry name" value="Sigma70_r4"/>
    <property type="match status" value="1"/>
</dbReference>
<keyword evidence="3" id="KW-0731">Sigma factor</keyword>
<name>A0A5A5T8D3_9CHLR</name>
<dbReference type="InterPro" id="IPR014284">
    <property type="entry name" value="RNA_pol_sigma-70_dom"/>
</dbReference>
<keyword evidence="5" id="KW-0804">Transcription</keyword>
<dbReference type="InterPro" id="IPR039425">
    <property type="entry name" value="RNA_pol_sigma-70-like"/>
</dbReference>
<dbReference type="Pfam" id="PF08281">
    <property type="entry name" value="Sigma70_r4_2"/>
    <property type="match status" value="1"/>
</dbReference>
<gene>
    <name evidence="8" type="primary">sigW</name>
    <name evidence="8" type="ORF">KDI_07280</name>
</gene>
<keyword evidence="2" id="KW-0805">Transcription regulation</keyword>
<dbReference type="PANTHER" id="PTHR43133:SF8">
    <property type="entry name" value="RNA POLYMERASE SIGMA FACTOR HI_1459-RELATED"/>
    <property type="match status" value="1"/>
</dbReference>
<dbReference type="InterPro" id="IPR013249">
    <property type="entry name" value="RNA_pol_sigma70_r4_t2"/>
</dbReference>
<dbReference type="GO" id="GO:0006352">
    <property type="term" value="P:DNA-templated transcription initiation"/>
    <property type="evidence" value="ECO:0007669"/>
    <property type="project" value="InterPro"/>
</dbReference>
<keyword evidence="4" id="KW-0238">DNA-binding</keyword>
<protein>
    <submittedName>
        <fullName evidence="8">RNA polymerase sigma factor</fullName>
    </submittedName>
</protein>
<evidence type="ECO:0000313" key="9">
    <source>
        <dbReference type="Proteomes" id="UP000322530"/>
    </source>
</evidence>
<evidence type="ECO:0000256" key="5">
    <source>
        <dbReference type="ARBA" id="ARBA00023163"/>
    </source>
</evidence>
<comment type="similarity">
    <text evidence="1">Belongs to the sigma-70 factor family. ECF subfamily.</text>
</comment>
<dbReference type="InterPro" id="IPR013325">
    <property type="entry name" value="RNA_pol_sigma_r2"/>
</dbReference>